<dbReference type="AlphaFoldDB" id="A0A9X1ZQS0"/>
<keyword evidence="1" id="KW-0805">Transcription regulation</keyword>
<keyword evidence="3" id="KW-0804">Transcription</keyword>
<sequence>MAITNTKGRPAQISKVEVIECALHLGLHNFSMHSLAKKLGVSATALYRHVSSREELIICCCDYVMQRVDIPTETQWQQYLYAFARNFRDTLLATPNSVQFIRHNQQFTPATCILVNDALGIFRADNFDAEVGFMAFACVYTRVTDIVQHQEQARANSADKQELTVDAEALPNLAWLFSQTKPVDYQQYFEDGIKITLEGLKAVYGK</sequence>
<dbReference type="InterPro" id="IPR004111">
    <property type="entry name" value="Repressor_TetR_C"/>
</dbReference>
<dbReference type="Pfam" id="PF00440">
    <property type="entry name" value="TetR_N"/>
    <property type="match status" value="1"/>
</dbReference>
<protein>
    <submittedName>
        <fullName evidence="6">TetR/AcrR family transcriptional regulator</fullName>
    </submittedName>
</protein>
<evidence type="ECO:0000259" key="4">
    <source>
        <dbReference type="Pfam" id="PF00440"/>
    </source>
</evidence>
<evidence type="ECO:0000259" key="5">
    <source>
        <dbReference type="Pfam" id="PF02909"/>
    </source>
</evidence>
<dbReference type="Gene3D" id="1.10.10.60">
    <property type="entry name" value="Homeodomain-like"/>
    <property type="match status" value="1"/>
</dbReference>
<dbReference type="InterPro" id="IPR036271">
    <property type="entry name" value="Tet_transcr_reg_TetR-rel_C_sf"/>
</dbReference>
<evidence type="ECO:0000256" key="3">
    <source>
        <dbReference type="ARBA" id="ARBA00023163"/>
    </source>
</evidence>
<dbReference type="SUPFAM" id="SSF48498">
    <property type="entry name" value="Tetracyclin repressor-like, C-terminal domain"/>
    <property type="match status" value="1"/>
</dbReference>
<keyword evidence="7" id="KW-1185">Reference proteome</keyword>
<dbReference type="SUPFAM" id="SSF46689">
    <property type="entry name" value="Homeodomain-like"/>
    <property type="match status" value="1"/>
</dbReference>
<reference evidence="6" key="1">
    <citation type="submission" date="2022-01" db="EMBL/GenBank/DDBJ databases">
        <title>Whole genome-based taxonomy of the Shewanellaceae.</title>
        <authorList>
            <person name="Martin-Rodriguez A.J."/>
        </authorList>
    </citation>
    <scope>NUCLEOTIDE SEQUENCE</scope>
    <source>
        <strain evidence="6">KCTC 23973</strain>
    </source>
</reference>
<keyword evidence="2" id="KW-0238">DNA-binding</keyword>
<dbReference type="GO" id="GO:0045892">
    <property type="term" value="P:negative regulation of DNA-templated transcription"/>
    <property type="evidence" value="ECO:0007669"/>
    <property type="project" value="InterPro"/>
</dbReference>
<evidence type="ECO:0000256" key="2">
    <source>
        <dbReference type="ARBA" id="ARBA00023125"/>
    </source>
</evidence>
<name>A0A9X1ZQS0_9GAMM</name>
<evidence type="ECO:0000313" key="7">
    <source>
        <dbReference type="Proteomes" id="UP001139293"/>
    </source>
</evidence>
<dbReference type="Proteomes" id="UP001139293">
    <property type="component" value="Unassembled WGS sequence"/>
</dbReference>
<dbReference type="InterPro" id="IPR001647">
    <property type="entry name" value="HTH_TetR"/>
</dbReference>
<dbReference type="GO" id="GO:0003677">
    <property type="term" value="F:DNA binding"/>
    <property type="evidence" value="ECO:0007669"/>
    <property type="project" value="UniProtKB-KW"/>
</dbReference>
<organism evidence="6 7">
    <name type="scientific">Shewanella pneumatophori</name>
    <dbReference type="NCBI Taxonomy" id="314092"/>
    <lineage>
        <taxon>Bacteria</taxon>
        <taxon>Pseudomonadati</taxon>
        <taxon>Pseudomonadota</taxon>
        <taxon>Gammaproteobacteria</taxon>
        <taxon>Alteromonadales</taxon>
        <taxon>Shewanellaceae</taxon>
        <taxon>Shewanella</taxon>
    </lineage>
</organism>
<dbReference type="EMBL" id="JAKILB010000013">
    <property type="protein sequence ID" value="MCL1140301.1"/>
    <property type="molecule type" value="Genomic_DNA"/>
</dbReference>
<accession>A0A9X1ZQS0</accession>
<evidence type="ECO:0000313" key="6">
    <source>
        <dbReference type="EMBL" id="MCL1140301.1"/>
    </source>
</evidence>
<dbReference type="RefSeq" id="WP_248951331.1">
    <property type="nucleotide sequence ID" value="NZ_JAKILB010000013.1"/>
</dbReference>
<dbReference type="InterPro" id="IPR009057">
    <property type="entry name" value="Homeodomain-like_sf"/>
</dbReference>
<feature type="domain" description="HTH tetR-type" evidence="4">
    <location>
        <begin position="26"/>
        <end position="57"/>
    </location>
</feature>
<dbReference type="Gene3D" id="1.10.357.10">
    <property type="entry name" value="Tetracycline Repressor, domain 2"/>
    <property type="match status" value="1"/>
</dbReference>
<comment type="caution">
    <text evidence="6">The sequence shown here is derived from an EMBL/GenBank/DDBJ whole genome shotgun (WGS) entry which is preliminary data.</text>
</comment>
<proteinExistence type="predicted"/>
<evidence type="ECO:0000256" key="1">
    <source>
        <dbReference type="ARBA" id="ARBA00023015"/>
    </source>
</evidence>
<dbReference type="Pfam" id="PF02909">
    <property type="entry name" value="TetR_C_1"/>
    <property type="match status" value="1"/>
</dbReference>
<gene>
    <name evidence="6" type="ORF">L2740_17335</name>
</gene>
<feature type="domain" description="Tetracycline repressor TetR C-terminal" evidence="5">
    <location>
        <begin position="73"/>
        <end position="203"/>
    </location>
</feature>